<proteinExistence type="predicted"/>
<name>A0A8S5Q459_9CAUD</name>
<organism evidence="1">
    <name type="scientific">Podoviridae sp. ctza028</name>
    <dbReference type="NCBI Taxonomy" id="2825289"/>
    <lineage>
        <taxon>Viruses</taxon>
        <taxon>Duplodnaviria</taxon>
        <taxon>Heunggongvirae</taxon>
        <taxon>Uroviricota</taxon>
        <taxon>Caudoviricetes</taxon>
    </lineage>
</organism>
<sequence>MSDLNFEKQELFTVCDCQKVLPLVYDNSLSYYEAICKLTDKVNELVDIVNNLKENQNGENR</sequence>
<protein>
    <submittedName>
        <fullName evidence="1">Uncharacterized protein</fullName>
    </submittedName>
</protein>
<accession>A0A8S5Q459</accession>
<reference evidence="1" key="1">
    <citation type="journal article" date="2021" name="Proc. Natl. Acad. Sci. U.S.A.">
        <title>A Catalog of Tens of Thousands of Viruses from Human Metagenomes Reveals Hidden Associations with Chronic Diseases.</title>
        <authorList>
            <person name="Tisza M.J."/>
            <person name="Buck C.B."/>
        </authorList>
    </citation>
    <scope>NUCLEOTIDE SEQUENCE</scope>
    <source>
        <strain evidence="1">Ctza028</strain>
    </source>
</reference>
<evidence type="ECO:0000313" key="1">
    <source>
        <dbReference type="EMBL" id="DAE13792.1"/>
    </source>
</evidence>
<dbReference type="EMBL" id="BK015569">
    <property type="protein sequence ID" value="DAE13792.1"/>
    <property type="molecule type" value="Genomic_DNA"/>
</dbReference>